<dbReference type="GO" id="GO:0016491">
    <property type="term" value="F:oxidoreductase activity"/>
    <property type="evidence" value="ECO:0007669"/>
    <property type="project" value="TreeGrafter"/>
</dbReference>
<dbReference type="InterPro" id="IPR051468">
    <property type="entry name" value="Fungal_SecMetab_SDRs"/>
</dbReference>
<dbReference type="PANTHER" id="PTHR43544:SF38">
    <property type="entry name" value="C-FACTOR-RELATED"/>
    <property type="match status" value="1"/>
</dbReference>
<dbReference type="PANTHER" id="PTHR43544">
    <property type="entry name" value="SHORT-CHAIN DEHYDROGENASE/REDUCTASE"/>
    <property type="match status" value="1"/>
</dbReference>
<dbReference type="Pfam" id="PF00106">
    <property type="entry name" value="adh_short"/>
    <property type="match status" value="1"/>
</dbReference>
<comment type="caution">
    <text evidence="1">The sequence shown here is derived from an EMBL/GenBank/DDBJ whole genome shotgun (WGS) entry which is preliminary data.</text>
</comment>
<reference evidence="1 2" key="1">
    <citation type="journal article" date="2013" name="Proc. Natl. Acad. Sci. U.S.A.">
        <title>The king cobra genome reveals dynamic gene evolution and adaptation in the snake venom system.</title>
        <authorList>
            <person name="Vonk F.J."/>
            <person name="Casewell N.R."/>
            <person name="Henkel C.V."/>
            <person name="Heimberg A.M."/>
            <person name="Jansen H.J."/>
            <person name="McCleary R.J."/>
            <person name="Kerkkamp H.M."/>
            <person name="Vos R.A."/>
            <person name="Guerreiro I."/>
            <person name="Calvete J.J."/>
            <person name="Wuster W."/>
            <person name="Woods A.E."/>
            <person name="Logan J.M."/>
            <person name="Harrison R.A."/>
            <person name="Castoe T.A."/>
            <person name="de Koning A.P."/>
            <person name="Pollock D.D."/>
            <person name="Yandell M."/>
            <person name="Calderon D."/>
            <person name="Renjifo C."/>
            <person name="Currier R.B."/>
            <person name="Salgado D."/>
            <person name="Pla D."/>
            <person name="Sanz L."/>
            <person name="Hyder A.S."/>
            <person name="Ribeiro J.M."/>
            <person name="Arntzen J.W."/>
            <person name="van den Thillart G.E."/>
            <person name="Boetzer M."/>
            <person name="Pirovano W."/>
            <person name="Dirks R.P."/>
            <person name="Spaink H.P."/>
            <person name="Duboule D."/>
            <person name="McGlinn E."/>
            <person name="Kini R.M."/>
            <person name="Richardson M.K."/>
        </authorList>
    </citation>
    <scope>NUCLEOTIDE SEQUENCE</scope>
    <source>
        <tissue evidence="1">Blood</tissue>
    </source>
</reference>
<dbReference type="SUPFAM" id="SSF51735">
    <property type="entry name" value="NAD(P)-binding Rossmann-fold domains"/>
    <property type="match status" value="1"/>
</dbReference>
<dbReference type="PRINTS" id="PR00081">
    <property type="entry name" value="GDHRDH"/>
</dbReference>
<dbReference type="Gene3D" id="3.40.50.720">
    <property type="entry name" value="NAD(P)-binding Rossmann-like Domain"/>
    <property type="match status" value="1"/>
</dbReference>
<feature type="non-terminal residue" evidence="1">
    <location>
        <position position="261"/>
    </location>
</feature>
<dbReference type="GO" id="GO:0005737">
    <property type="term" value="C:cytoplasm"/>
    <property type="evidence" value="ECO:0007669"/>
    <property type="project" value="TreeGrafter"/>
</dbReference>
<dbReference type="EMBL" id="AZIM01004795">
    <property type="protein sequence ID" value="ETE60295.1"/>
    <property type="molecule type" value="Genomic_DNA"/>
</dbReference>
<dbReference type="OrthoDB" id="7289984at2759"/>
<dbReference type="AlphaFoldDB" id="V8NDY4"/>
<accession>V8NDY4</accession>
<protein>
    <submittedName>
        <fullName evidence="1">Uncharacterized protein</fullName>
    </submittedName>
</protein>
<proteinExistence type="predicted"/>
<evidence type="ECO:0000313" key="2">
    <source>
        <dbReference type="Proteomes" id="UP000018936"/>
    </source>
</evidence>
<name>V8NDY4_OPHHA</name>
<keyword evidence="2" id="KW-1185">Reference proteome</keyword>
<dbReference type="InterPro" id="IPR036291">
    <property type="entry name" value="NAD(P)-bd_dom_sf"/>
</dbReference>
<feature type="non-terminal residue" evidence="1">
    <location>
        <position position="1"/>
    </location>
</feature>
<dbReference type="InterPro" id="IPR002347">
    <property type="entry name" value="SDR_fam"/>
</dbReference>
<dbReference type="Proteomes" id="UP000018936">
    <property type="component" value="Unassembled WGS sequence"/>
</dbReference>
<evidence type="ECO:0000313" key="1">
    <source>
        <dbReference type="EMBL" id="ETE60295.1"/>
    </source>
</evidence>
<sequence>ISAFAEESISGQSHKRDELQQSLHCQHVQLCRLHHGSLPVEPGLSRQMEQLDLHSVLVTGSNRGLGLELVKQLAGKSNPPKWIFAICQVPAGSGAQMRPEDLKNLAAEHPQIVIIALDTNDPRSVKAAAAKVTELLKGAGLNLLVNNAGILKLSTVETETPENMSEVYKTNVIGPMIVSQAFLPLLRKASQKSPQKGMSCSKAAILNITSECGSMTNLFAWHMNELISYRCSKIKKCVKMADPSGEISYRYAAYDFKKYLI</sequence>
<gene>
    <name evidence="1" type="ORF">L345_13963</name>
</gene>
<organism evidence="1 2">
    <name type="scientific">Ophiophagus hannah</name>
    <name type="common">King cobra</name>
    <name type="synonym">Naja hannah</name>
    <dbReference type="NCBI Taxonomy" id="8665"/>
    <lineage>
        <taxon>Eukaryota</taxon>
        <taxon>Metazoa</taxon>
        <taxon>Chordata</taxon>
        <taxon>Craniata</taxon>
        <taxon>Vertebrata</taxon>
        <taxon>Euteleostomi</taxon>
        <taxon>Lepidosauria</taxon>
        <taxon>Squamata</taxon>
        <taxon>Bifurcata</taxon>
        <taxon>Unidentata</taxon>
        <taxon>Episquamata</taxon>
        <taxon>Toxicofera</taxon>
        <taxon>Serpentes</taxon>
        <taxon>Colubroidea</taxon>
        <taxon>Elapidae</taxon>
        <taxon>Elapinae</taxon>
        <taxon>Ophiophagus</taxon>
    </lineage>
</organism>